<dbReference type="GO" id="GO:0005886">
    <property type="term" value="C:plasma membrane"/>
    <property type="evidence" value="ECO:0007669"/>
    <property type="project" value="TreeGrafter"/>
</dbReference>
<keyword evidence="3" id="KW-0813">Transport</keyword>
<feature type="transmembrane region" description="Helical" evidence="7">
    <location>
        <begin position="136"/>
        <end position="157"/>
    </location>
</feature>
<feature type="transmembrane region" description="Helical" evidence="7">
    <location>
        <begin position="20"/>
        <end position="42"/>
    </location>
</feature>
<dbReference type="PANTHER" id="PTHR43337">
    <property type="entry name" value="XANTHINE/URACIL PERMEASE C887.17-RELATED"/>
    <property type="match status" value="1"/>
</dbReference>
<evidence type="ECO:0000313" key="9">
    <source>
        <dbReference type="Proteomes" id="UP000636949"/>
    </source>
</evidence>
<evidence type="ECO:0000256" key="2">
    <source>
        <dbReference type="ARBA" id="ARBA00005697"/>
    </source>
</evidence>
<dbReference type="Proteomes" id="UP000636949">
    <property type="component" value="Unassembled WGS sequence"/>
</dbReference>
<gene>
    <name evidence="8" type="ORF">GCM10010995_02300</name>
</gene>
<protein>
    <submittedName>
        <fullName evidence="8">Permease</fullName>
    </submittedName>
</protein>
<feature type="transmembrane region" description="Helical" evidence="7">
    <location>
        <begin position="420"/>
        <end position="439"/>
    </location>
</feature>
<sequence length="442" mass="48411">MNFLHFLRRYFEFTKYNTTLRTELIAGVTTFLAMLYIIVVNAKILSQSGMPENALVTSTVIISAFASIAMGVYARNPYALAPAMGMNVFFTYTIVKAWGIPWQVALGAVFWSGVIFALLALFNIRTKILAGIPDGVKHGIGAGIGIFIALVGFYNAGFIHQAPSGLLEIAPLTAETLIFLICFFALIIFLAYRFKAAILLMIILGCVISFPVGRFFGDHIIMHTPDHIFSLPDFSLFFSIDWLGSFKIAIIPAVFTFLFINIFDSTGTLIGLAQASNWFDKDGQPIRIKKSLIVDSFASASSGLFGSSPTSVYVESITGISVGGRTGLVAVVVGLLFLPFLFLAPLVMMVPIFVVAPALVIVGSFMLCSVKQIHWDDLTQAIPAFMTIILMPLTLSISEGIVWGMVSWFVIVLIQDRKQLTPMPVIITFCCFLIMLNSLKVI</sequence>
<dbReference type="InterPro" id="IPR006043">
    <property type="entry name" value="NCS2"/>
</dbReference>
<reference evidence="8" key="2">
    <citation type="submission" date="2020-09" db="EMBL/GenBank/DDBJ databases">
        <authorList>
            <person name="Sun Q."/>
            <person name="Zhou Y."/>
        </authorList>
    </citation>
    <scope>NUCLEOTIDE SEQUENCE</scope>
    <source>
        <strain evidence="8">CGMCC 1.15758</strain>
    </source>
</reference>
<dbReference type="InterPro" id="IPR045018">
    <property type="entry name" value="Azg-like"/>
</dbReference>
<comment type="caution">
    <text evidence="8">The sequence shown here is derived from an EMBL/GenBank/DDBJ whole genome shotgun (WGS) entry which is preliminary data.</text>
</comment>
<feature type="transmembrane region" description="Helical" evidence="7">
    <location>
        <begin position="236"/>
        <end position="260"/>
    </location>
</feature>
<comment type="subcellular location">
    <subcellularLocation>
        <location evidence="1">Endomembrane system</location>
        <topology evidence="1">Multi-pass membrane protein</topology>
    </subcellularLocation>
</comment>
<evidence type="ECO:0000256" key="1">
    <source>
        <dbReference type="ARBA" id="ARBA00004127"/>
    </source>
</evidence>
<dbReference type="EMBL" id="BMJS01000001">
    <property type="protein sequence ID" value="GGF88602.1"/>
    <property type="molecule type" value="Genomic_DNA"/>
</dbReference>
<dbReference type="Pfam" id="PF00860">
    <property type="entry name" value="Xan_ur_permease"/>
    <property type="match status" value="1"/>
</dbReference>
<evidence type="ECO:0000256" key="5">
    <source>
        <dbReference type="ARBA" id="ARBA00022989"/>
    </source>
</evidence>
<evidence type="ECO:0000256" key="4">
    <source>
        <dbReference type="ARBA" id="ARBA00022692"/>
    </source>
</evidence>
<comment type="similarity">
    <text evidence="2">Belongs to the nucleobase:cation symporter-2 (NCS2) (TC 2.A.40) family. Azg-like subfamily.</text>
</comment>
<evidence type="ECO:0000256" key="6">
    <source>
        <dbReference type="ARBA" id="ARBA00023136"/>
    </source>
</evidence>
<keyword evidence="9" id="KW-1185">Reference proteome</keyword>
<evidence type="ECO:0000313" key="8">
    <source>
        <dbReference type="EMBL" id="GGF88602.1"/>
    </source>
</evidence>
<keyword evidence="6 7" id="KW-0472">Membrane</keyword>
<dbReference type="PANTHER" id="PTHR43337:SF1">
    <property type="entry name" value="XANTHINE_URACIL PERMEASE C887.17-RELATED"/>
    <property type="match status" value="1"/>
</dbReference>
<feature type="transmembrane region" description="Helical" evidence="7">
    <location>
        <begin position="350"/>
        <end position="370"/>
    </location>
</feature>
<name>A0A8J2Z292_9GAMM</name>
<feature type="transmembrane region" description="Helical" evidence="7">
    <location>
        <begin position="382"/>
        <end position="414"/>
    </location>
</feature>
<keyword evidence="5 7" id="KW-1133">Transmembrane helix</keyword>
<feature type="transmembrane region" description="Helical" evidence="7">
    <location>
        <begin position="197"/>
        <end position="216"/>
    </location>
</feature>
<evidence type="ECO:0000256" key="3">
    <source>
        <dbReference type="ARBA" id="ARBA00022448"/>
    </source>
</evidence>
<feature type="transmembrane region" description="Helical" evidence="7">
    <location>
        <begin position="54"/>
        <end position="73"/>
    </location>
</feature>
<feature type="transmembrane region" description="Helical" evidence="7">
    <location>
        <begin position="169"/>
        <end position="190"/>
    </location>
</feature>
<dbReference type="RefSeq" id="WP_224742246.1">
    <property type="nucleotide sequence ID" value="NZ_BMJS01000001.1"/>
</dbReference>
<feature type="transmembrane region" description="Helical" evidence="7">
    <location>
        <begin position="326"/>
        <end position="344"/>
    </location>
</feature>
<dbReference type="GO" id="GO:0005345">
    <property type="term" value="F:purine nucleobase transmembrane transporter activity"/>
    <property type="evidence" value="ECO:0007669"/>
    <property type="project" value="TreeGrafter"/>
</dbReference>
<reference evidence="8" key="1">
    <citation type="journal article" date="2014" name="Int. J. Syst. Evol. Microbiol.">
        <title>Complete genome sequence of Corynebacterium casei LMG S-19264T (=DSM 44701T), isolated from a smear-ripened cheese.</title>
        <authorList>
            <consortium name="US DOE Joint Genome Institute (JGI-PGF)"/>
            <person name="Walter F."/>
            <person name="Albersmeier A."/>
            <person name="Kalinowski J."/>
            <person name="Ruckert C."/>
        </authorList>
    </citation>
    <scope>NUCLEOTIDE SEQUENCE</scope>
    <source>
        <strain evidence="8">CGMCC 1.15758</strain>
    </source>
</reference>
<feature type="transmembrane region" description="Helical" evidence="7">
    <location>
        <begin position="80"/>
        <end position="98"/>
    </location>
</feature>
<dbReference type="AlphaFoldDB" id="A0A8J2Z292"/>
<keyword evidence="4 7" id="KW-0812">Transmembrane</keyword>
<dbReference type="GO" id="GO:0012505">
    <property type="term" value="C:endomembrane system"/>
    <property type="evidence" value="ECO:0007669"/>
    <property type="project" value="UniProtKB-SubCell"/>
</dbReference>
<feature type="transmembrane region" description="Helical" evidence="7">
    <location>
        <begin position="104"/>
        <end position="124"/>
    </location>
</feature>
<evidence type="ECO:0000256" key="7">
    <source>
        <dbReference type="SAM" id="Phobius"/>
    </source>
</evidence>
<proteinExistence type="inferred from homology"/>
<organism evidence="8 9">
    <name type="scientific">Cysteiniphilum litorale</name>
    <dbReference type="NCBI Taxonomy" id="2056700"/>
    <lineage>
        <taxon>Bacteria</taxon>
        <taxon>Pseudomonadati</taxon>
        <taxon>Pseudomonadota</taxon>
        <taxon>Gammaproteobacteria</taxon>
        <taxon>Thiotrichales</taxon>
        <taxon>Fastidiosibacteraceae</taxon>
        <taxon>Cysteiniphilum</taxon>
    </lineage>
</organism>
<accession>A0A8J2Z292</accession>